<dbReference type="Gene3D" id="1.20.1250.20">
    <property type="entry name" value="MFS general substrate transporter like domains"/>
    <property type="match status" value="2"/>
</dbReference>
<proteinExistence type="inferred from homology"/>
<gene>
    <name evidence="6" type="ORF">NBR_LOCUS11674</name>
</gene>
<evidence type="ECO:0000256" key="5">
    <source>
        <dbReference type="ARBA" id="ARBA00023136"/>
    </source>
</evidence>
<keyword evidence="5" id="KW-0472">Membrane</keyword>
<dbReference type="PANTHER" id="PTHR23294">
    <property type="entry name" value="ET TRANSLATION PRODUCT-RELATED"/>
    <property type="match status" value="1"/>
</dbReference>
<evidence type="ECO:0000313" key="6">
    <source>
        <dbReference type="EMBL" id="VDL75263.1"/>
    </source>
</evidence>
<dbReference type="STRING" id="27835.A0A158R0E6"/>
<comment type="subcellular location">
    <subcellularLocation>
        <location evidence="1">Membrane</location>
        <topology evidence="1">Multi-pass membrane protein</topology>
    </subcellularLocation>
</comment>
<reference evidence="6 7" key="2">
    <citation type="submission" date="2018-11" db="EMBL/GenBank/DDBJ databases">
        <authorList>
            <consortium name="Pathogen Informatics"/>
        </authorList>
    </citation>
    <scope>NUCLEOTIDE SEQUENCE [LARGE SCALE GENOMIC DNA]</scope>
</reference>
<evidence type="ECO:0000256" key="1">
    <source>
        <dbReference type="ARBA" id="ARBA00004141"/>
    </source>
</evidence>
<keyword evidence="7" id="KW-1185">Reference proteome</keyword>
<dbReference type="InterPro" id="IPR051617">
    <property type="entry name" value="UNC-93-like_regulator"/>
</dbReference>
<dbReference type="InterPro" id="IPR010291">
    <property type="entry name" value="Ion_channel_UNC-93"/>
</dbReference>
<evidence type="ECO:0000256" key="4">
    <source>
        <dbReference type="ARBA" id="ARBA00022989"/>
    </source>
</evidence>
<dbReference type="Proteomes" id="UP000271162">
    <property type="component" value="Unassembled WGS sequence"/>
</dbReference>
<dbReference type="OMA" id="EMTFYTG"/>
<dbReference type="GO" id="GO:0016020">
    <property type="term" value="C:membrane"/>
    <property type="evidence" value="ECO:0007669"/>
    <property type="project" value="UniProtKB-SubCell"/>
</dbReference>
<comment type="similarity">
    <text evidence="2">Belongs to the unc-93 family.</text>
</comment>
<protein>
    <submittedName>
        <fullName evidence="8">UNC93-like protein MFSD11 (inferred by orthology to a human protein)</fullName>
    </submittedName>
</protein>
<keyword evidence="3" id="KW-0812">Transmembrane</keyword>
<evidence type="ECO:0000313" key="7">
    <source>
        <dbReference type="Proteomes" id="UP000271162"/>
    </source>
</evidence>
<evidence type="ECO:0000313" key="8">
    <source>
        <dbReference type="WBParaSite" id="NBR_0001167301-mRNA-1"/>
    </source>
</evidence>
<dbReference type="AlphaFoldDB" id="A0A158R0E6"/>
<dbReference type="PANTHER" id="PTHR23294:SF20">
    <property type="entry name" value="UNC93-LIKE PROTEIN MFSD11"/>
    <property type="match status" value="1"/>
</dbReference>
<name>A0A158R0E6_NIPBR</name>
<organism evidence="8">
    <name type="scientific">Nippostrongylus brasiliensis</name>
    <name type="common">Rat hookworm</name>
    <dbReference type="NCBI Taxonomy" id="27835"/>
    <lineage>
        <taxon>Eukaryota</taxon>
        <taxon>Metazoa</taxon>
        <taxon>Ecdysozoa</taxon>
        <taxon>Nematoda</taxon>
        <taxon>Chromadorea</taxon>
        <taxon>Rhabditida</taxon>
        <taxon>Rhabditina</taxon>
        <taxon>Rhabditomorpha</taxon>
        <taxon>Strongyloidea</taxon>
        <taxon>Heligmosomidae</taxon>
        <taxon>Nippostrongylus</taxon>
    </lineage>
</organism>
<dbReference type="SUPFAM" id="SSF103473">
    <property type="entry name" value="MFS general substrate transporter"/>
    <property type="match status" value="1"/>
</dbReference>
<sequence length="355" mass="39096">MRKDLLIILQLGFGFFTVFSAFNSQGFIEISVLRSLSQHDPASGITSNSGYYSLAIIYFVFTICNLLTPPIISVLGSKWAQVLGAICYTSFMIQFLFINAWRLYLFSAVLGFGAAVIWTANGVYLVQFSRLGKMARNSGILWAMLQSSLVAGAIFLLIVLSYGDLFSSYRFIYGAFAVASSFGVVILALLPASPSFTCLRNDASFLGGLSFGVFPHSNRLNRSQIVILGMILHVTAFFLCFLNLPMEAPLHKTSAVGYIEPSVFVAIVTAYFLGLADSCWNTQIYTLIGARYKDESSCAFALFKFFQSLSACASFYYSSVLLLHWQLLFLCLGAASAAICFFFAANDAEQREEVE</sequence>
<dbReference type="Pfam" id="PF05978">
    <property type="entry name" value="UNC-93"/>
    <property type="match status" value="2"/>
</dbReference>
<dbReference type="InterPro" id="IPR036259">
    <property type="entry name" value="MFS_trans_sf"/>
</dbReference>
<evidence type="ECO:0000256" key="2">
    <source>
        <dbReference type="ARBA" id="ARBA00009172"/>
    </source>
</evidence>
<reference evidence="8" key="1">
    <citation type="submission" date="2016-04" db="UniProtKB">
        <authorList>
            <consortium name="WormBaseParasite"/>
        </authorList>
    </citation>
    <scope>IDENTIFICATION</scope>
</reference>
<keyword evidence="4" id="KW-1133">Transmembrane helix</keyword>
<evidence type="ECO:0000256" key="3">
    <source>
        <dbReference type="ARBA" id="ARBA00022692"/>
    </source>
</evidence>
<dbReference type="EMBL" id="UYSL01020574">
    <property type="protein sequence ID" value="VDL75263.1"/>
    <property type="molecule type" value="Genomic_DNA"/>
</dbReference>
<dbReference type="WBParaSite" id="NBR_0001167301-mRNA-1">
    <property type="protein sequence ID" value="NBR_0001167301-mRNA-1"/>
    <property type="gene ID" value="NBR_0001167301"/>
</dbReference>
<accession>A0A158R0E6</accession>